<evidence type="ECO:0000313" key="5">
    <source>
        <dbReference type="EMBL" id="MBV4395722.1"/>
    </source>
</evidence>
<dbReference type="Gene3D" id="3.40.50.300">
    <property type="entry name" value="P-loop containing nucleotide triphosphate hydrolases"/>
    <property type="match status" value="1"/>
</dbReference>
<keyword evidence="1" id="KW-0472">Membrane</keyword>
<keyword evidence="1" id="KW-1003">Cell membrane</keyword>
<keyword evidence="2" id="KW-0547">Nucleotide-binding</keyword>
<dbReference type="SUPFAM" id="SSF52540">
    <property type="entry name" value="P-loop containing nucleoside triphosphate hydrolases"/>
    <property type="match status" value="1"/>
</dbReference>
<gene>
    <name evidence="5" type="ORF">KU392_00450</name>
</gene>
<organism evidence="5 6">
    <name type="scientific">Advenella alkanexedens</name>
    <dbReference type="NCBI Taxonomy" id="1481665"/>
    <lineage>
        <taxon>Bacteria</taxon>
        <taxon>Pseudomonadati</taxon>
        <taxon>Pseudomonadota</taxon>
        <taxon>Betaproteobacteria</taxon>
        <taxon>Burkholderiales</taxon>
        <taxon>Alcaligenaceae</taxon>
    </lineage>
</organism>
<dbReference type="RefSeq" id="WP_217734271.1">
    <property type="nucleotide sequence ID" value="NZ_JAHSPR010000001.1"/>
</dbReference>
<keyword evidence="3 5" id="KW-0067">ATP-binding</keyword>
<dbReference type="SMART" id="SM00382">
    <property type="entry name" value="AAA"/>
    <property type="match status" value="1"/>
</dbReference>
<dbReference type="InterPro" id="IPR003439">
    <property type="entry name" value="ABC_transporter-like_ATP-bd"/>
</dbReference>
<evidence type="ECO:0000256" key="2">
    <source>
        <dbReference type="ARBA" id="ARBA00022741"/>
    </source>
</evidence>
<dbReference type="InterPro" id="IPR017871">
    <property type="entry name" value="ABC_transporter-like_CS"/>
</dbReference>
<dbReference type="Proteomes" id="UP000722165">
    <property type="component" value="Unassembled WGS sequence"/>
</dbReference>
<evidence type="ECO:0000256" key="1">
    <source>
        <dbReference type="ARBA" id="ARBA00022475"/>
    </source>
</evidence>
<sequence length="229" mass="25961">MMGNETALLKADNLCRTDPINKVMLVKFASCLIYSGDRIVLSGSSGSGKSVFCRMLALLDQPDQGSITFNEQLVKPVDIPHYRSRVAYIRQRPVLLRGTVQENLVFPFALRINRERRFDPEKIARFLAVIDKPDSFLQKNAADLSGGERQLVCLLRVLQLDPVILLLDEPTSALDVDMAMQVELLINKWMQLHDETRAYVWISHDEQQKKRVGRQVWHMNAGVLTTGVA</sequence>
<proteinExistence type="predicted"/>
<reference evidence="5 6" key="1">
    <citation type="submission" date="2021-06" db="EMBL/GenBank/DDBJ databases">
        <authorList>
            <person name="Lu T."/>
            <person name="Wang Q."/>
            <person name="Han X."/>
        </authorList>
    </citation>
    <scope>NUCLEOTIDE SEQUENCE [LARGE SCALE GENOMIC DNA]</scope>
    <source>
        <strain evidence="5 6">LAM0050</strain>
    </source>
</reference>
<dbReference type="EMBL" id="JAHSPR010000001">
    <property type="protein sequence ID" value="MBV4395722.1"/>
    <property type="molecule type" value="Genomic_DNA"/>
</dbReference>
<evidence type="ECO:0000259" key="4">
    <source>
        <dbReference type="PROSITE" id="PS50893"/>
    </source>
</evidence>
<dbReference type="PROSITE" id="PS00211">
    <property type="entry name" value="ABC_TRANSPORTER_1"/>
    <property type="match status" value="1"/>
</dbReference>
<dbReference type="InterPro" id="IPR003593">
    <property type="entry name" value="AAA+_ATPase"/>
</dbReference>
<feature type="domain" description="ABC transporter" evidence="4">
    <location>
        <begin position="9"/>
        <end position="228"/>
    </location>
</feature>
<evidence type="ECO:0000313" key="6">
    <source>
        <dbReference type="Proteomes" id="UP000722165"/>
    </source>
</evidence>
<comment type="caution">
    <text evidence="5">The sequence shown here is derived from an EMBL/GenBank/DDBJ whole genome shotgun (WGS) entry which is preliminary data.</text>
</comment>
<name>A0ABS6NJB7_9BURK</name>
<dbReference type="GO" id="GO:0005524">
    <property type="term" value="F:ATP binding"/>
    <property type="evidence" value="ECO:0007669"/>
    <property type="project" value="UniProtKB-KW"/>
</dbReference>
<accession>A0ABS6NJB7</accession>
<dbReference type="PANTHER" id="PTHR43119:SF1">
    <property type="entry name" value="ABC TRANSPORTER DOMAIN-CONTAINING PROTEIN"/>
    <property type="match status" value="1"/>
</dbReference>
<keyword evidence="6" id="KW-1185">Reference proteome</keyword>
<dbReference type="Pfam" id="PF00005">
    <property type="entry name" value="ABC_tran"/>
    <property type="match status" value="1"/>
</dbReference>
<dbReference type="PROSITE" id="PS50893">
    <property type="entry name" value="ABC_TRANSPORTER_2"/>
    <property type="match status" value="1"/>
</dbReference>
<dbReference type="PANTHER" id="PTHR43119">
    <property type="entry name" value="ABC TRANSPORT PROTEIN ATP-BINDING COMPONENT-RELATED"/>
    <property type="match status" value="1"/>
</dbReference>
<dbReference type="InterPro" id="IPR027417">
    <property type="entry name" value="P-loop_NTPase"/>
</dbReference>
<evidence type="ECO:0000256" key="3">
    <source>
        <dbReference type="ARBA" id="ARBA00022840"/>
    </source>
</evidence>
<protein>
    <submittedName>
        <fullName evidence="5">ATP-binding cassette domain-containing protein</fullName>
    </submittedName>
</protein>